<dbReference type="GO" id="GO:0042597">
    <property type="term" value="C:periplasmic space"/>
    <property type="evidence" value="ECO:0007669"/>
    <property type="project" value="UniProtKB-SubCell"/>
</dbReference>
<comment type="similarity">
    <text evidence="2">Belongs to the TolB family.</text>
</comment>
<evidence type="ECO:0000259" key="5">
    <source>
        <dbReference type="Pfam" id="PF04052"/>
    </source>
</evidence>
<comment type="subcellular location">
    <subcellularLocation>
        <location evidence="1">Periplasm</location>
    </subcellularLocation>
</comment>
<dbReference type="InterPro" id="IPR007195">
    <property type="entry name" value="TolB_N"/>
</dbReference>
<feature type="domain" description="TolB N-terminal" evidence="5">
    <location>
        <begin position="57"/>
        <end position="151"/>
    </location>
</feature>
<name>A0A2U3QL36_9BACT</name>
<keyword evidence="4" id="KW-0574">Periplasm</keyword>
<dbReference type="NCBIfam" id="TIGR02800">
    <property type="entry name" value="propeller_TolB"/>
    <property type="match status" value="1"/>
</dbReference>
<dbReference type="InterPro" id="IPR011042">
    <property type="entry name" value="6-blade_b-propeller_TolB-like"/>
</dbReference>
<dbReference type="PANTHER" id="PTHR36842">
    <property type="entry name" value="PROTEIN TOLB HOMOLOG"/>
    <property type="match status" value="1"/>
</dbReference>
<organism evidence="6 7">
    <name type="scientific">Candidatus Sulfobium mesophilum</name>
    <dbReference type="NCBI Taxonomy" id="2016548"/>
    <lineage>
        <taxon>Bacteria</taxon>
        <taxon>Pseudomonadati</taxon>
        <taxon>Nitrospirota</taxon>
        <taxon>Nitrospiria</taxon>
        <taxon>Nitrospirales</taxon>
        <taxon>Nitrospiraceae</taxon>
        <taxon>Candidatus Sulfobium</taxon>
    </lineage>
</organism>
<evidence type="ECO:0000256" key="4">
    <source>
        <dbReference type="ARBA" id="ARBA00022764"/>
    </source>
</evidence>
<dbReference type="Pfam" id="PF04052">
    <property type="entry name" value="TolB_N"/>
    <property type="match status" value="1"/>
</dbReference>
<dbReference type="Proteomes" id="UP000245125">
    <property type="component" value="Unassembled WGS sequence"/>
</dbReference>
<proteinExistence type="inferred from homology"/>
<dbReference type="OrthoDB" id="9802240at2"/>
<dbReference type="InterPro" id="IPR011659">
    <property type="entry name" value="WD40"/>
</dbReference>
<dbReference type="Gene3D" id="3.40.50.10070">
    <property type="entry name" value="TolB, N-terminal domain"/>
    <property type="match status" value="1"/>
</dbReference>
<gene>
    <name evidence="6" type="ORF">NBG4_90041</name>
</gene>
<dbReference type="HAMAP" id="MF_00671">
    <property type="entry name" value="TolB"/>
    <property type="match status" value="1"/>
</dbReference>
<accession>A0A2U3QL36</accession>
<keyword evidence="7" id="KW-1185">Reference proteome</keyword>
<evidence type="ECO:0000313" key="7">
    <source>
        <dbReference type="Proteomes" id="UP000245125"/>
    </source>
</evidence>
<dbReference type="EMBL" id="OUUY01000141">
    <property type="protein sequence ID" value="SPQ02097.1"/>
    <property type="molecule type" value="Genomic_DNA"/>
</dbReference>
<evidence type="ECO:0000256" key="2">
    <source>
        <dbReference type="ARBA" id="ARBA00009820"/>
    </source>
</evidence>
<dbReference type="SUPFAM" id="SSF52964">
    <property type="entry name" value="TolB, N-terminal domain"/>
    <property type="match status" value="1"/>
</dbReference>
<dbReference type="Pfam" id="PF26549">
    <property type="entry name" value="Tricorn_N"/>
    <property type="match status" value="1"/>
</dbReference>
<evidence type="ECO:0000256" key="3">
    <source>
        <dbReference type="ARBA" id="ARBA00022729"/>
    </source>
</evidence>
<dbReference type="GO" id="GO:0017038">
    <property type="term" value="P:protein import"/>
    <property type="evidence" value="ECO:0007669"/>
    <property type="project" value="InterPro"/>
</dbReference>
<evidence type="ECO:0000313" key="6">
    <source>
        <dbReference type="EMBL" id="SPQ02097.1"/>
    </source>
</evidence>
<dbReference type="SUPFAM" id="SSF69304">
    <property type="entry name" value="Tricorn protease N-terminal domain"/>
    <property type="match status" value="1"/>
</dbReference>
<reference evidence="7" key="1">
    <citation type="submission" date="2018-03" db="EMBL/GenBank/DDBJ databases">
        <authorList>
            <person name="Zecchin S."/>
        </authorList>
    </citation>
    <scope>NUCLEOTIDE SEQUENCE [LARGE SCALE GENOMIC DNA]</scope>
</reference>
<keyword evidence="3" id="KW-0732">Signal</keyword>
<protein>
    <recommendedName>
        <fullName evidence="5">TolB N-terminal domain-containing protein</fullName>
    </recommendedName>
</protein>
<sequence>MNSTGNRHQAMDQGHRERINSYMSRSCFAFGIYSVKFFLLLLAIHLSLFTSSDAKIYIDITSPSAKKVPIAIYELPGSAGREISEVIKGDLVFTGLFTYVDSASYVEQISQPFNPGNWTPLGVEAVVKGTVQEGANLTVSITLYDTSEGKAVLSKEYQTDKSLVRQLGHTISNDIYNLFTGSAGIFRTRILFVGERGGGKDLYLVDWDGQRARKLGLKSSILLSPHWSREGTKAVYSSERGRQWGIYLLDFLKMTEKRIFVSKGTNMAGDFFPKENAFIFSSTKDGTPALFSYNIDTGTMKKLTFTHGIDVSPSVSPDGKSIAFVSDRGGTPQIYIMRSDGSEVRRVTFEGSYNTSPCWSPSGDRIAFSGRRGKNQIFTIKPDGSELMQLTDSGNNEDPSFSPDGRYITFMSDRDRTKSIYIMRANGESQRRITPKDMRAFGPRWSPN</sequence>
<dbReference type="Pfam" id="PF07676">
    <property type="entry name" value="PD40"/>
    <property type="match status" value="1"/>
</dbReference>
<evidence type="ECO:0000256" key="1">
    <source>
        <dbReference type="ARBA" id="ARBA00004418"/>
    </source>
</evidence>
<dbReference type="AlphaFoldDB" id="A0A2U3QL36"/>
<dbReference type="PANTHER" id="PTHR36842:SF1">
    <property type="entry name" value="PROTEIN TOLB"/>
    <property type="match status" value="1"/>
</dbReference>
<dbReference type="Gene3D" id="2.120.10.30">
    <property type="entry name" value="TolB, C-terminal domain"/>
    <property type="match status" value="2"/>
</dbReference>
<dbReference type="InterPro" id="IPR014167">
    <property type="entry name" value="Tol-Pal_TolB"/>
</dbReference>